<accession>A0A511VBP7</accession>
<evidence type="ECO:0000313" key="4">
    <source>
        <dbReference type="Proteomes" id="UP000321157"/>
    </source>
</evidence>
<proteinExistence type="predicted"/>
<dbReference type="InterPro" id="IPR042274">
    <property type="entry name" value="YycH/YycI_2"/>
</dbReference>
<name>A0A511VBP7_9BACL</name>
<evidence type="ECO:0000256" key="1">
    <source>
        <dbReference type="SAM" id="Phobius"/>
    </source>
</evidence>
<protein>
    <recommendedName>
        <fullName evidence="2">Regulatory protein YycH domain-containing protein</fullName>
    </recommendedName>
</protein>
<evidence type="ECO:0000313" key="3">
    <source>
        <dbReference type="EMBL" id="GEN34662.1"/>
    </source>
</evidence>
<dbReference type="Gene3D" id="3.30.310.160">
    <property type="entry name" value="YycH protein, domain 2"/>
    <property type="match status" value="1"/>
</dbReference>
<keyword evidence="1" id="KW-0472">Membrane</keyword>
<sequence>MELERLKTIVLTLLIIISLMLSGFLWNSTPELENLTPSDYVAPQPAGHKYEVTDVIRPSFLMFHTGEGQHRKAPIESAMYEKLMSRMNQWYFYNFVDTHLVKEEWEELINKRRSVEIVYNHEIPADIASELFTLRSHAEGNFRSISRILLYENEEKNAVDALLISNRNQQVIRVHTSVEPEEVENLFAPGNLAGLSEQILYRTFVDRLEDDIRTTRYAFYDPIYLPGGREKMSRYRYFYQPLTVQQVLNAMFVDASLTRQVTERDGTMIYTNGSQSVSIPSERNYLLYRHPMHEWEKAQGERPNYEALSSALSFINQHGGWIGRYYLESVDDVNFVNRENTVAYRFRQYIGTYPLFSGDGPDLNTISARVSGGNVSELYYPMRQLDLYFERIPVTVVSGTELMKWLENKGINKHQVGSIELGFYTRSIYDFIEMKPCWVVYLKDKEPLYVEADVAGFGK</sequence>
<evidence type="ECO:0000259" key="2">
    <source>
        <dbReference type="Pfam" id="PF07435"/>
    </source>
</evidence>
<comment type="caution">
    <text evidence="3">The sequence shown here is derived from an EMBL/GenBank/DDBJ whole genome shotgun (WGS) entry which is preliminary data.</text>
</comment>
<organism evidence="3 4">
    <name type="scientific">Aneurinibacillus danicus</name>
    <dbReference type="NCBI Taxonomy" id="267746"/>
    <lineage>
        <taxon>Bacteria</taxon>
        <taxon>Bacillati</taxon>
        <taxon>Bacillota</taxon>
        <taxon>Bacilli</taxon>
        <taxon>Bacillales</taxon>
        <taxon>Paenibacillaceae</taxon>
        <taxon>Aneurinibacillus group</taxon>
        <taxon>Aneurinibacillus</taxon>
    </lineage>
</organism>
<dbReference type="AlphaFoldDB" id="A0A511VBP7"/>
<reference evidence="3 4" key="1">
    <citation type="submission" date="2019-07" db="EMBL/GenBank/DDBJ databases">
        <title>Whole genome shotgun sequence of Aneurinibacillus danicus NBRC 102444.</title>
        <authorList>
            <person name="Hosoyama A."/>
            <person name="Uohara A."/>
            <person name="Ohji S."/>
            <person name="Ichikawa N."/>
        </authorList>
    </citation>
    <scope>NUCLEOTIDE SEQUENCE [LARGE SCALE GENOMIC DNA]</scope>
    <source>
        <strain evidence="3 4">NBRC 102444</strain>
    </source>
</reference>
<dbReference type="RefSeq" id="WP_170230225.1">
    <property type="nucleotide sequence ID" value="NZ_BJXX01000087.1"/>
</dbReference>
<keyword evidence="1" id="KW-1133">Transmembrane helix</keyword>
<keyword evidence="4" id="KW-1185">Reference proteome</keyword>
<keyword evidence="1" id="KW-0812">Transmembrane</keyword>
<feature type="transmembrane region" description="Helical" evidence="1">
    <location>
        <begin position="9"/>
        <end position="26"/>
    </location>
</feature>
<feature type="domain" description="Regulatory protein YycH" evidence="2">
    <location>
        <begin position="4"/>
        <end position="445"/>
    </location>
</feature>
<dbReference type="Pfam" id="PF07435">
    <property type="entry name" value="YycH"/>
    <property type="match status" value="1"/>
</dbReference>
<dbReference type="InterPro" id="IPR009996">
    <property type="entry name" value="YycH"/>
</dbReference>
<gene>
    <name evidence="3" type="ORF">ADA01nite_21220</name>
</gene>
<dbReference type="CDD" id="cd15787">
    <property type="entry name" value="YycH_N"/>
    <property type="match status" value="1"/>
</dbReference>
<dbReference type="EMBL" id="BJXX01000087">
    <property type="protein sequence ID" value="GEN34662.1"/>
    <property type="molecule type" value="Genomic_DNA"/>
</dbReference>
<dbReference type="Proteomes" id="UP000321157">
    <property type="component" value="Unassembled WGS sequence"/>
</dbReference>